<dbReference type="Proteomes" id="UP001201163">
    <property type="component" value="Unassembled WGS sequence"/>
</dbReference>
<proteinExistence type="predicted"/>
<organism evidence="2 3">
    <name type="scientific">Lactarius akahatsu</name>
    <dbReference type="NCBI Taxonomy" id="416441"/>
    <lineage>
        <taxon>Eukaryota</taxon>
        <taxon>Fungi</taxon>
        <taxon>Dikarya</taxon>
        <taxon>Basidiomycota</taxon>
        <taxon>Agaricomycotina</taxon>
        <taxon>Agaricomycetes</taxon>
        <taxon>Russulales</taxon>
        <taxon>Russulaceae</taxon>
        <taxon>Lactarius</taxon>
    </lineage>
</organism>
<accession>A0AAD4LC47</accession>
<dbReference type="AlphaFoldDB" id="A0AAD4LC47"/>
<feature type="region of interest" description="Disordered" evidence="1">
    <location>
        <begin position="158"/>
        <end position="195"/>
    </location>
</feature>
<protein>
    <submittedName>
        <fullName evidence="2">Uncharacterized protein</fullName>
    </submittedName>
</protein>
<evidence type="ECO:0000313" key="3">
    <source>
        <dbReference type="Proteomes" id="UP001201163"/>
    </source>
</evidence>
<evidence type="ECO:0000313" key="2">
    <source>
        <dbReference type="EMBL" id="KAH8980903.1"/>
    </source>
</evidence>
<keyword evidence="3" id="KW-1185">Reference proteome</keyword>
<evidence type="ECO:0000256" key="1">
    <source>
        <dbReference type="SAM" id="MobiDB-lite"/>
    </source>
</evidence>
<name>A0AAD4LC47_9AGAM</name>
<feature type="compositionally biased region" description="Polar residues" evidence="1">
    <location>
        <begin position="178"/>
        <end position="194"/>
    </location>
</feature>
<dbReference type="EMBL" id="JAKELL010000127">
    <property type="protein sequence ID" value="KAH8980903.1"/>
    <property type="molecule type" value="Genomic_DNA"/>
</dbReference>
<comment type="caution">
    <text evidence="2">The sequence shown here is derived from an EMBL/GenBank/DDBJ whole genome shotgun (WGS) entry which is preliminary data.</text>
</comment>
<reference evidence="2" key="1">
    <citation type="submission" date="2022-01" db="EMBL/GenBank/DDBJ databases">
        <title>Comparative genomics reveals a dynamic genome evolution in the ectomycorrhizal milk-cap (Lactarius) mushrooms.</title>
        <authorList>
            <consortium name="DOE Joint Genome Institute"/>
            <person name="Lebreton A."/>
            <person name="Tang N."/>
            <person name="Kuo A."/>
            <person name="LaButti K."/>
            <person name="Drula E."/>
            <person name="Barry K."/>
            <person name="Clum A."/>
            <person name="Lipzen A."/>
            <person name="Mousain D."/>
            <person name="Ng V."/>
            <person name="Wang R."/>
            <person name="Wang X."/>
            <person name="Dai Y."/>
            <person name="Henrissat B."/>
            <person name="Grigoriev I.V."/>
            <person name="Guerin-Laguette A."/>
            <person name="Yu F."/>
            <person name="Martin F.M."/>
        </authorList>
    </citation>
    <scope>NUCLEOTIDE SEQUENCE</scope>
    <source>
        <strain evidence="2">QP</strain>
    </source>
</reference>
<gene>
    <name evidence="2" type="ORF">EDB92DRAFT_223830</name>
</gene>
<sequence length="220" mass="24114">MMVARGRGKTNRFGDSGLIFPWPTMTGANYTGGKRNFARARFRDSTRRAQKSHFGRRRLEILSRGLGNAAQPNEEESSGISGILLEHAQREFSRPLEYMRSSRTEGPDTLSGPSSPFISGHTIKLSKVVHALDSPSLRAEVNRVLEFSRTVGLCNYPSSSRRRRGSASLTSDVDSESRVGSSQRQNCYNGSPISDFSERQHLGAPVASGSGATDPRIILI</sequence>